<accession>A0A419R038</accession>
<dbReference type="EMBL" id="RAHJ01000019">
    <property type="protein sequence ID" value="RJX66858.1"/>
    <property type="molecule type" value="Genomic_DNA"/>
</dbReference>
<dbReference type="Proteomes" id="UP000284322">
    <property type="component" value="Unassembled WGS sequence"/>
</dbReference>
<dbReference type="OrthoDB" id="7509105at2"/>
<evidence type="ECO:0000256" key="1">
    <source>
        <dbReference type="SAM" id="SignalP"/>
    </source>
</evidence>
<evidence type="ECO:0000313" key="2">
    <source>
        <dbReference type="EMBL" id="RJX66858.1"/>
    </source>
</evidence>
<gene>
    <name evidence="2" type="ORF">D6858_10870</name>
</gene>
<proteinExistence type="predicted"/>
<dbReference type="RefSeq" id="WP_133305279.1">
    <property type="nucleotide sequence ID" value="NZ_RAHJ01000019.1"/>
</dbReference>
<dbReference type="AlphaFoldDB" id="A0A419R038"/>
<keyword evidence="1" id="KW-0732">Signal</keyword>
<name>A0A419R038_9SPHN</name>
<feature type="chain" id="PRO_5019449123" evidence="1">
    <location>
        <begin position="21"/>
        <end position="137"/>
    </location>
</feature>
<dbReference type="GO" id="GO:0003746">
    <property type="term" value="F:translation elongation factor activity"/>
    <property type="evidence" value="ECO:0007669"/>
    <property type="project" value="UniProtKB-KW"/>
</dbReference>
<reference evidence="2 3" key="1">
    <citation type="submission" date="2018-09" db="EMBL/GenBank/DDBJ databases">
        <title>Altererythrobacter sp.Ery1 and Ery12, the genome sequencing of novel strains in genus Alterythrobacter.</title>
        <authorList>
            <person name="Cheng H."/>
            <person name="Wu Y.-H."/>
            <person name="Fang C."/>
            <person name="Xu X.-W."/>
        </authorList>
    </citation>
    <scope>NUCLEOTIDE SEQUENCE [LARGE SCALE GENOMIC DNA]</scope>
    <source>
        <strain evidence="2 3">Ery12</strain>
    </source>
</reference>
<organism evidence="2 3">
    <name type="scientific">Tsuneonella suprasediminis</name>
    <dbReference type="NCBI Taxonomy" id="2306996"/>
    <lineage>
        <taxon>Bacteria</taxon>
        <taxon>Pseudomonadati</taxon>
        <taxon>Pseudomonadota</taxon>
        <taxon>Alphaproteobacteria</taxon>
        <taxon>Sphingomonadales</taxon>
        <taxon>Erythrobacteraceae</taxon>
        <taxon>Tsuneonella</taxon>
    </lineage>
</organism>
<keyword evidence="2" id="KW-0251">Elongation factor</keyword>
<sequence length="137" mass="14525">MKLLAILPVIAAMLGTAAPASDKSDPLNGKLDTLPHGRWICEVPGDAAGPAVLPIPDSWFETINNSSYENPNGHGTYLLTGDQVHFTRGPMLGARFERTSANTLSLLNVSGELSSVRCVRGPIPITLNASRSKSDTD</sequence>
<comment type="caution">
    <text evidence="2">The sequence shown here is derived from an EMBL/GenBank/DDBJ whole genome shotgun (WGS) entry which is preliminary data.</text>
</comment>
<feature type="signal peptide" evidence="1">
    <location>
        <begin position="1"/>
        <end position="20"/>
    </location>
</feature>
<keyword evidence="2" id="KW-0648">Protein biosynthesis</keyword>
<protein>
    <submittedName>
        <fullName evidence="2">Elongation factor P</fullName>
    </submittedName>
</protein>
<evidence type="ECO:0000313" key="3">
    <source>
        <dbReference type="Proteomes" id="UP000284322"/>
    </source>
</evidence>
<keyword evidence="3" id="KW-1185">Reference proteome</keyword>